<evidence type="ECO:0000256" key="4">
    <source>
        <dbReference type="ARBA" id="ARBA00023136"/>
    </source>
</evidence>
<evidence type="ECO:0000256" key="5">
    <source>
        <dbReference type="SAM" id="MobiDB-lite"/>
    </source>
</evidence>
<feature type="transmembrane region" description="Helical" evidence="6">
    <location>
        <begin position="391"/>
        <end position="411"/>
    </location>
</feature>
<dbReference type="PANTHER" id="PTHR23112">
    <property type="entry name" value="G PROTEIN-COUPLED RECEPTOR 157-RELATED"/>
    <property type="match status" value="1"/>
</dbReference>
<gene>
    <name evidence="8" type="ORF">BDV95DRAFT_165997</name>
</gene>
<feature type="compositionally biased region" description="Basic and acidic residues" evidence="5">
    <location>
        <begin position="233"/>
        <end position="244"/>
    </location>
</feature>
<dbReference type="GO" id="GO:0005886">
    <property type="term" value="C:plasma membrane"/>
    <property type="evidence" value="ECO:0007669"/>
    <property type="project" value="TreeGrafter"/>
</dbReference>
<keyword evidence="9" id="KW-1185">Reference proteome</keyword>
<feature type="domain" description="G-protein coupled receptors family 2 profile 2" evidence="7">
    <location>
        <begin position="9"/>
        <end position="194"/>
    </location>
</feature>
<accession>A0A7C8MII1</accession>
<dbReference type="PANTHER" id="PTHR23112:SF0">
    <property type="entry name" value="TRANSMEMBRANE PROTEIN 116"/>
    <property type="match status" value="1"/>
</dbReference>
<sequence>MIELTSREALALQLTERCMSILSLLGSFVIILTFCREYFRKPINRLIFYASFGNMLASVATLISTSSIRPTIIPGLCLLQGILIQWFFMADACWVFSMALNVYLVFFRSYETKKLRHLEKWYLLVNYGVPGIPSIVYIVNDLRHSKKIIGPATIWCWVSADAEWMRIAFFYAPVWIIICATLGLYIAIGRRILRQNAEFISVSKHTASHGPATISLFTSENTKDIKVETEMKVETRAQPGHDSETPPLSSTSDCRSSFSSTRELSQIQSPVSTTAGPSSFSRVAWMPSLSRGLADSRPRRPEDLNTGYKATVVALNQVEDPGVTQRLPTSNGLPHSPRRRTSPKAIASNRAAWSYFKVAFLMFTALIIVWVPSTVNRLQQFTHKDKPVFGLNLASALVLPLQGFWNAVIYISTSWPECKRAITETMDHFRGRKALNTIDKHLSLTDESLDCEQEISLSEMLK</sequence>
<comment type="caution">
    <text evidence="8">The sequence shown here is derived from an EMBL/GenBank/DDBJ whole genome shotgun (WGS) entry which is preliminary data.</text>
</comment>
<feature type="region of interest" description="Disordered" evidence="5">
    <location>
        <begin position="321"/>
        <end position="343"/>
    </location>
</feature>
<dbReference type="InterPro" id="IPR017981">
    <property type="entry name" value="GPCR_2-like_7TM"/>
</dbReference>
<keyword evidence="4 6" id="KW-0472">Membrane</keyword>
<feature type="transmembrane region" description="Helical" evidence="6">
    <location>
        <begin position="83"/>
        <end position="109"/>
    </location>
</feature>
<evidence type="ECO:0000256" key="6">
    <source>
        <dbReference type="SAM" id="Phobius"/>
    </source>
</evidence>
<evidence type="ECO:0000256" key="2">
    <source>
        <dbReference type="ARBA" id="ARBA00022692"/>
    </source>
</evidence>
<dbReference type="Gene3D" id="1.20.1070.10">
    <property type="entry name" value="Rhodopsin 7-helix transmembrane proteins"/>
    <property type="match status" value="1"/>
</dbReference>
<comment type="subcellular location">
    <subcellularLocation>
        <location evidence="1">Membrane</location>
        <topology evidence="1">Multi-pass membrane protein</topology>
    </subcellularLocation>
</comment>
<proteinExistence type="predicted"/>
<organism evidence="8 9">
    <name type="scientific">Massariosphaeria phaeospora</name>
    <dbReference type="NCBI Taxonomy" id="100035"/>
    <lineage>
        <taxon>Eukaryota</taxon>
        <taxon>Fungi</taxon>
        <taxon>Dikarya</taxon>
        <taxon>Ascomycota</taxon>
        <taxon>Pezizomycotina</taxon>
        <taxon>Dothideomycetes</taxon>
        <taxon>Pleosporomycetidae</taxon>
        <taxon>Pleosporales</taxon>
        <taxon>Pleosporales incertae sedis</taxon>
        <taxon>Massariosphaeria</taxon>
    </lineage>
</organism>
<feature type="transmembrane region" description="Helical" evidence="6">
    <location>
        <begin position="46"/>
        <end position="63"/>
    </location>
</feature>
<dbReference type="Proteomes" id="UP000481861">
    <property type="component" value="Unassembled WGS sequence"/>
</dbReference>
<evidence type="ECO:0000256" key="1">
    <source>
        <dbReference type="ARBA" id="ARBA00004141"/>
    </source>
</evidence>
<evidence type="ECO:0000259" key="7">
    <source>
        <dbReference type="PROSITE" id="PS50261"/>
    </source>
</evidence>
<dbReference type="GO" id="GO:0007189">
    <property type="term" value="P:adenylate cyclase-activating G protein-coupled receptor signaling pathway"/>
    <property type="evidence" value="ECO:0007669"/>
    <property type="project" value="TreeGrafter"/>
</dbReference>
<evidence type="ECO:0000313" key="8">
    <source>
        <dbReference type="EMBL" id="KAF2867945.1"/>
    </source>
</evidence>
<reference evidence="8 9" key="1">
    <citation type="submission" date="2020-01" db="EMBL/GenBank/DDBJ databases">
        <authorList>
            <consortium name="DOE Joint Genome Institute"/>
            <person name="Haridas S."/>
            <person name="Albert R."/>
            <person name="Binder M."/>
            <person name="Bloem J."/>
            <person name="Labutti K."/>
            <person name="Salamov A."/>
            <person name="Andreopoulos B."/>
            <person name="Baker S.E."/>
            <person name="Barry K."/>
            <person name="Bills G."/>
            <person name="Bluhm B.H."/>
            <person name="Cannon C."/>
            <person name="Castanera R."/>
            <person name="Culley D.E."/>
            <person name="Daum C."/>
            <person name="Ezra D."/>
            <person name="Gonzalez J.B."/>
            <person name="Henrissat B."/>
            <person name="Kuo A."/>
            <person name="Liang C."/>
            <person name="Lipzen A."/>
            <person name="Lutzoni F."/>
            <person name="Magnuson J."/>
            <person name="Mondo S."/>
            <person name="Nolan M."/>
            <person name="Ohm R."/>
            <person name="Pangilinan J."/>
            <person name="Park H.-J.H."/>
            <person name="Ramirez L."/>
            <person name="Alfaro M."/>
            <person name="Sun H."/>
            <person name="Tritt A."/>
            <person name="Yoshinaga Y."/>
            <person name="Zwiers L.-H.L."/>
            <person name="Turgeon B.G."/>
            <person name="Goodwin S.B."/>
            <person name="Spatafora J.W."/>
            <person name="Crous P.W."/>
            <person name="Grigoriev I.V."/>
        </authorList>
    </citation>
    <scope>NUCLEOTIDE SEQUENCE [LARGE SCALE GENOMIC DNA]</scope>
    <source>
        <strain evidence="8 9">CBS 611.86</strain>
    </source>
</reference>
<protein>
    <recommendedName>
        <fullName evidence="7">G-protein coupled receptors family 2 profile 2 domain-containing protein</fullName>
    </recommendedName>
</protein>
<feature type="transmembrane region" description="Helical" evidence="6">
    <location>
        <begin position="167"/>
        <end position="188"/>
    </location>
</feature>
<keyword evidence="2 6" id="KW-0812">Transmembrane</keyword>
<dbReference type="PROSITE" id="PS50261">
    <property type="entry name" value="G_PROTEIN_RECEP_F2_4"/>
    <property type="match status" value="1"/>
</dbReference>
<dbReference type="AlphaFoldDB" id="A0A7C8MII1"/>
<feature type="transmembrane region" description="Helical" evidence="6">
    <location>
        <begin position="352"/>
        <end position="371"/>
    </location>
</feature>
<dbReference type="Pfam" id="PF05462">
    <property type="entry name" value="Dicty_CAR"/>
    <property type="match status" value="1"/>
</dbReference>
<evidence type="ECO:0000256" key="3">
    <source>
        <dbReference type="ARBA" id="ARBA00022989"/>
    </source>
</evidence>
<dbReference type="SUPFAM" id="SSF81321">
    <property type="entry name" value="Family A G protein-coupled receptor-like"/>
    <property type="match status" value="1"/>
</dbReference>
<dbReference type="OrthoDB" id="18453at2759"/>
<dbReference type="GO" id="GO:0007166">
    <property type="term" value="P:cell surface receptor signaling pathway"/>
    <property type="evidence" value="ECO:0007669"/>
    <property type="project" value="InterPro"/>
</dbReference>
<feature type="transmembrane region" description="Helical" evidence="6">
    <location>
        <begin position="20"/>
        <end position="39"/>
    </location>
</feature>
<keyword evidence="3 6" id="KW-1133">Transmembrane helix</keyword>
<feature type="region of interest" description="Disordered" evidence="5">
    <location>
        <begin position="233"/>
        <end position="256"/>
    </location>
</feature>
<name>A0A7C8MII1_9PLEO</name>
<feature type="transmembrane region" description="Helical" evidence="6">
    <location>
        <begin position="121"/>
        <end position="139"/>
    </location>
</feature>
<evidence type="ECO:0000313" key="9">
    <source>
        <dbReference type="Proteomes" id="UP000481861"/>
    </source>
</evidence>
<dbReference type="EMBL" id="JAADJZ010000021">
    <property type="protein sequence ID" value="KAF2867945.1"/>
    <property type="molecule type" value="Genomic_DNA"/>
</dbReference>
<dbReference type="GO" id="GO:0004930">
    <property type="term" value="F:G protein-coupled receptor activity"/>
    <property type="evidence" value="ECO:0007669"/>
    <property type="project" value="TreeGrafter"/>
</dbReference>